<dbReference type="CDD" id="cd00093">
    <property type="entry name" value="HTH_XRE"/>
    <property type="match status" value="1"/>
</dbReference>
<name>A0A0B4XQ19_9GAMM</name>
<dbReference type="AlphaFoldDB" id="A0A0B4XQ19"/>
<reference evidence="1 2" key="1">
    <citation type="journal article" date="2012" name="J. Bacteriol.">
        <title>Genome sequence of an alkane-degrading bacterium, Alcanivorax pacificus type strain W11-5, isolated from deep sea sediment.</title>
        <authorList>
            <person name="Lai Q."/>
            <person name="Shao Z."/>
        </authorList>
    </citation>
    <scope>NUCLEOTIDE SEQUENCE [LARGE SCALE GENOMIC DNA]</scope>
    <source>
        <strain evidence="1 2">W11-5</strain>
    </source>
</reference>
<protein>
    <recommendedName>
        <fullName evidence="3">HTH cro/C1-type domain-containing protein</fullName>
    </recommendedName>
</protein>
<dbReference type="HOGENOM" id="CLU_1270080_0_0_6"/>
<dbReference type="Pfam" id="PF15731">
    <property type="entry name" value="MqsA_antitoxin"/>
    <property type="match status" value="1"/>
</dbReference>
<proteinExistence type="predicted"/>
<gene>
    <name evidence="1" type="ORF">S7S_10505</name>
</gene>
<dbReference type="STRING" id="391936.S7S_10505"/>
<dbReference type="Proteomes" id="UP000006764">
    <property type="component" value="Chromosome"/>
</dbReference>
<keyword evidence="2" id="KW-1185">Reference proteome</keyword>
<dbReference type="Gene3D" id="1.10.260.40">
    <property type="entry name" value="lambda repressor-like DNA-binding domains"/>
    <property type="match status" value="1"/>
</dbReference>
<organism evidence="1 2">
    <name type="scientific">Isoalcanivorax pacificus W11-5</name>
    <dbReference type="NCBI Taxonomy" id="391936"/>
    <lineage>
        <taxon>Bacteria</taxon>
        <taxon>Pseudomonadati</taxon>
        <taxon>Pseudomonadota</taxon>
        <taxon>Gammaproteobacteria</taxon>
        <taxon>Oceanospirillales</taxon>
        <taxon>Alcanivoracaceae</taxon>
        <taxon>Isoalcanivorax</taxon>
    </lineage>
</organism>
<dbReference type="InterPro" id="IPR032758">
    <property type="entry name" value="MqsA/HigA-2"/>
</dbReference>
<dbReference type="GO" id="GO:0003677">
    <property type="term" value="F:DNA binding"/>
    <property type="evidence" value="ECO:0007669"/>
    <property type="project" value="InterPro"/>
</dbReference>
<evidence type="ECO:0008006" key="3">
    <source>
        <dbReference type="Google" id="ProtNLM"/>
    </source>
</evidence>
<accession>A0A0B4XQ19</accession>
<dbReference type="OrthoDB" id="7349669at2"/>
<sequence length="217" mass="24350">MTINKCLVCDSDQLVEVVEDVALKAGEFMRTLPIRATECASCGCSFHTPEQERDNKRQRLAFRKMAEGLLTGAEIRAIRERHGLSQKRAAEVFGGGPVAFAKYEADDVAQSQAMDRLLRVFDAVPEARVVLSGETPELVLTESVSKPDIAILDSLGKDLVFYVSMLDGFTAFRRHMNEEEEVSERLVAMLRRIGEPPRATRAVEWRPVECSAPEWRH</sequence>
<dbReference type="InterPro" id="IPR001387">
    <property type="entry name" value="Cro/C1-type_HTH"/>
</dbReference>
<dbReference type="InterPro" id="IPR010982">
    <property type="entry name" value="Lambda_DNA-bd_dom_sf"/>
</dbReference>
<dbReference type="EMBL" id="CP004387">
    <property type="protein sequence ID" value="AJD48513.1"/>
    <property type="molecule type" value="Genomic_DNA"/>
</dbReference>
<evidence type="ECO:0000313" key="1">
    <source>
        <dbReference type="EMBL" id="AJD48513.1"/>
    </source>
</evidence>
<dbReference type="RefSeq" id="WP_008735136.1">
    <property type="nucleotide sequence ID" value="NZ_CP004387.1"/>
</dbReference>
<dbReference type="InterPro" id="IPR022452">
    <property type="entry name" value="MqsA"/>
</dbReference>
<evidence type="ECO:0000313" key="2">
    <source>
        <dbReference type="Proteomes" id="UP000006764"/>
    </source>
</evidence>
<dbReference type="NCBIfam" id="TIGR03830">
    <property type="entry name" value="CxxCG_CxxCG_HTH"/>
    <property type="match status" value="1"/>
</dbReference>
<dbReference type="KEGG" id="apac:S7S_10505"/>